<evidence type="ECO:0000256" key="1">
    <source>
        <dbReference type="ARBA" id="ARBA00004170"/>
    </source>
</evidence>
<reference evidence="26" key="1">
    <citation type="journal article" date="2023" name="Science">
        <title>Elucidation of the pathway for biosynthesis of saponin adjuvants from the soapbark tree.</title>
        <authorList>
            <person name="Reed J."/>
            <person name="Orme A."/>
            <person name="El-Demerdash A."/>
            <person name="Owen C."/>
            <person name="Martin L.B.B."/>
            <person name="Misra R.C."/>
            <person name="Kikuchi S."/>
            <person name="Rejzek M."/>
            <person name="Martin A.C."/>
            <person name="Harkess A."/>
            <person name="Leebens-Mack J."/>
            <person name="Louveau T."/>
            <person name="Stephenson M.J."/>
            <person name="Osbourn A."/>
        </authorList>
    </citation>
    <scope>NUCLEOTIDE SEQUENCE</scope>
    <source>
        <strain evidence="26">S10</strain>
    </source>
</reference>
<dbReference type="Pfam" id="PF00069">
    <property type="entry name" value="Pkinase"/>
    <property type="match status" value="1"/>
</dbReference>
<feature type="signal peptide" evidence="24">
    <location>
        <begin position="1"/>
        <end position="23"/>
    </location>
</feature>
<feature type="transmembrane region" description="Helical" evidence="23">
    <location>
        <begin position="852"/>
        <end position="875"/>
    </location>
</feature>
<dbReference type="InterPro" id="IPR011009">
    <property type="entry name" value="Kinase-like_dom_sf"/>
</dbReference>
<gene>
    <name evidence="26" type="ORF">O6P43_006862</name>
</gene>
<dbReference type="FunFam" id="3.80.10.10:FF:000383">
    <property type="entry name" value="Leucine-rich repeat receptor protein kinase EMS1"/>
    <property type="match status" value="1"/>
</dbReference>
<dbReference type="KEGG" id="qsa:O6P43_006862"/>
<dbReference type="Gene3D" id="1.10.510.10">
    <property type="entry name" value="Transferase(Phosphotransferase) domain 1"/>
    <property type="match status" value="1"/>
</dbReference>
<evidence type="ECO:0000256" key="17">
    <source>
        <dbReference type="ARBA" id="ARBA00023136"/>
    </source>
</evidence>
<proteinExistence type="inferred from homology"/>
<evidence type="ECO:0000256" key="3">
    <source>
        <dbReference type="ARBA" id="ARBA00004479"/>
    </source>
</evidence>
<dbReference type="Pfam" id="PF13855">
    <property type="entry name" value="LRR_8"/>
    <property type="match status" value="1"/>
</dbReference>
<evidence type="ECO:0000256" key="12">
    <source>
        <dbReference type="ARBA" id="ARBA00022737"/>
    </source>
</evidence>
<comment type="caution">
    <text evidence="26">The sequence shown here is derived from an EMBL/GenBank/DDBJ whole genome shotgun (WGS) entry which is preliminary data.</text>
</comment>
<feature type="domain" description="Protein kinase" evidence="25">
    <location>
        <begin position="917"/>
        <end position="1193"/>
    </location>
</feature>
<keyword evidence="19" id="KW-0325">Glycoprotein</keyword>
<dbReference type="InterPro" id="IPR001611">
    <property type="entry name" value="Leu-rich_rpt"/>
</dbReference>
<evidence type="ECO:0000256" key="4">
    <source>
        <dbReference type="ARBA" id="ARBA00012513"/>
    </source>
</evidence>
<dbReference type="SUPFAM" id="SSF56112">
    <property type="entry name" value="Protein kinase-like (PK-like)"/>
    <property type="match status" value="1"/>
</dbReference>
<evidence type="ECO:0000256" key="10">
    <source>
        <dbReference type="ARBA" id="ARBA00022692"/>
    </source>
</evidence>
<dbReference type="InterPro" id="IPR051716">
    <property type="entry name" value="Plant_RL_S/T_kinase"/>
</dbReference>
<evidence type="ECO:0000256" key="14">
    <source>
        <dbReference type="ARBA" id="ARBA00022777"/>
    </source>
</evidence>
<dbReference type="InterPro" id="IPR003591">
    <property type="entry name" value="Leu-rich_rpt_typical-subtyp"/>
</dbReference>
<dbReference type="InterPro" id="IPR055414">
    <property type="entry name" value="LRR_R13L4/SHOC2-like"/>
</dbReference>
<dbReference type="SUPFAM" id="SSF52047">
    <property type="entry name" value="RNI-like"/>
    <property type="match status" value="2"/>
</dbReference>
<feature type="chain" id="PRO_5041945753" description="non-specific serine/threonine protein kinase" evidence="24">
    <location>
        <begin position="24"/>
        <end position="1208"/>
    </location>
</feature>
<dbReference type="Proteomes" id="UP001163823">
    <property type="component" value="Chromosome 3"/>
</dbReference>
<keyword evidence="5" id="KW-0964">Secreted</keyword>
<evidence type="ECO:0000256" key="8">
    <source>
        <dbReference type="ARBA" id="ARBA00022614"/>
    </source>
</evidence>
<keyword evidence="10 23" id="KW-0812">Transmembrane</keyword>
<dbReference type="GO" id="GO:0004674">
    <property type="term" value="F:protein serine/threonine kinase activity"/>
    <property type="evidence" value="ECO:0007669"/>
    <property type="project" value="UniProtKB-KW"/>
</dbReference>
<keyword evidence="16 23" id="KW-1133">Transmembrane helix</keyword>
<keyword evidence="5" id="KW-0134">Cell wall</keyword>
<dbReference type="PROSITE" id="PS00109">
    <property type="entry name" value="PROTEIN_KINASE_TYR"/>
    <property type="match status" value="1"/>
</dbReference>
<dbReference type="Pfam" id="PF08263">
    <property type="entry name" value="LRRNT_2"/>
    <property type="match status" value="1"/>
</dbReference>
<dbReference type="InterPro" id="IPR008266">
    <property type="entry name" value="Tyr_kinase_AS"/>
</dbReference>
<evidence type="ECO:0000256" key="5">
    <source>
        <dbReference type="ARBA" id="ARBA00022512"/>
    </source>
</evidence>
<evidence type="ECO:0000256" key="20">
    <source>
        <dbReference type="ARBA" id="ARBA00038043"/>
    </source>
</evidence>
<evidence type="ECO:0000256" key="7">
    <source>
        <dbReference type="ARBA" id="ARBA00022553"/>
    </source>
</evidence>
<dbReference type="SUPFAM" id="SSF52058">
    <property type="entry name" value="L domain-like"/>
    <property type="match status" value="1"/>
</dbReference>
<dbReference type="Pfam" id="PF00560">
    <property type="entry name" value="LRR_1"/>
    <property type="match status" value="5"/>
</dbReference>
<dbReference type="GO" id="GO:0099402">
    <property type="term" value="P:plant organ development"/>
    <property type="evidence" value="ECO:0007669"/>
    <property type="project" value="UniProtKB-ARBA"/>
</dbReference>
<keyword evidence="13" id="KW-0547">Nucleotide-binding</keyword>
<dbReference type="FunFam" id="3.80.10.10:FF:000400">
    <property type="entry name" value="Nuclear pore complex protein NUP107"/>
    <property type="match status" value="1"/>
</dbReference>
<dbReference type="SMART" id="SM00369">
    <property type="entry name" value="LRR_TYP"/>
    <property type="match status" value="14"/>
</dbReference>
<keyword evidence="17 23" id="KW-0472">Membrane</keyword>
<dbReference type="InterPro" id="IPR032675">
    <property type="entry name" value="LRR_dom_sf"/>
</dbReference>
<dbReference type="EC" id="2.7.11.1" evidence="4"/>
<dbReference type="FunFam" id="3.80.10.10:FF:000177">
    <property type="entry name" value="Leucine-rich repeat receptor-like serine/threonine-protein kinase At1g17230"/>
    <property type="match status" value="1"/>
</dbReference>
<dbReference type="PROSITE" id="PS50011">
    <property type="entry name" value="PROTEIN_KINASE_DOM"/>
    <property type="match status" value="1"/>
</dbReference>
<dbReference type="GO" id="GO:0009653">
    <property type="term" value="P:anatomical structure morphogenesis"/>
    <property type="evidence" value="ECO:0007669"/>
    <property type="project" value="UniProtKB-ARBA"/>
</dbReference>
<keyword evidence="7" id="KW-0597">Phosphoprotein</keyword>
<name>A0AAD7VIQ3_QUISA</name>
<dbReference type="GO" id="GO:0016020">
    <property type="term" value="C:membrane"/>
    <property type="evidence" value="ECO:0007669"/>
    <property type="project" value="UniProtKB-SubCell"/>
</dbReference>
<dbReference type="PANTHER" id="PTHR48053">
    <property type="entry name" value="LEUCINE RICH REPEAT FAMILY PROTEIN, EXPRESSED"/>
    <property type="match status" value="1"/>
</dbReference>
<keyword evidence="8" id="KW-0433">Leucine-rich repeat</keyword>
<comment type="catalytic activity">
    <reaction evidence="22">
        <text>L-seryl-[protein] + ATP = O-phospho-L-seryl-[protein] + ADP + H(+)</text>
        <dbReference type="Rhea" id="RHEA:17989"/>
        <dbReference type="Rhea" id="RHEA-COMP:9863"/>
        <dbReference type="Rhea" id="RHEA-COMP:11604"/>
        <dbReference type="ChEBI" id="CHEBI:15378"/>
        <dbReference type="ChEBI" id="CHEBI:29999"/>
        <dbReference type="ChEBI" id="CHEBI:30616"/>
        <dbReference type="ChEBI" id="CHEBI:83421"/>
        <dbReference type="ChEBI" id="CHEBI:456216"/>
        <dbReference type="EC" id="2.7.11.1"/>
    </reaction>
</comment>
<dbReference type="PRINTS" id="PR00019">
    <property type="entry name" value="LEURICHRPT"/>
</dbReference>
<evidence type="ECO:0000256" key="9">
    <source>
        <dbReference type="ARBA" id="ARBA00022679"/>
    </source>
</evidence>
<evidence type="ECO:0000256" key="23">
    <source>
        <dbReference type="SAM" id="Phobius"/>
    </source>
</evidence>
<dbReference type="FunFam" id="3.80.10.10:FF:000095">
    <property type="entry name" value="LRR receptor-like serine/threonine-protein kinase GSO1"/>
    <property type="match status" value="1"/>
</dbReference>
<dbReference type="EMBL" id="JARAOO010000003">
    <property type="protein sequence ID" value="KAJ7977198.1"/>
    <property type="molecule type" value="Genomic_DNA"/>
</dbReference>
<dbReference type="InterPro" id="IPR000719">
    <property type="entry name" value="Prot_kinase_dom"/>
</dbReference>
<evidence type="ECO:0000256" key="22">
    <source>
        <dbReference type="ARBA" id="ARBA00048679"/>
    </source>
</evidence>
<dbReference type="InterPro" id="IPR013210">
    <property type="entry name" value="LRR_N_plant-typ"/>
</dbReference>
<evidence type="ECO:0000256" key="16">
    <source>
        <dbReference type="ARBA" id="ARBA00022989"/>
    </source>
</evidence>
<accession>A0AAD7VIQ3</accession>
<sequence length="1208" mass="132956">MKKNFQKILHCLILSCILIEISAQREAAALINWKESLNTASLPSWNLSNTGGSPCKWTGISCNEAGGIVEINLSNSSLGGTLNRFDFSAFPNLTSLNLSSNTLVGEIPRGIGNATKLIRLDLARNNFTNSIPIEIGNLLELQVLRFFDNSLMNQIPSQLSNLQKLQLLDLGANYLEGLDPQFKGLESVTYLSIYYNSLVEVPFFISECPKLVYLDLSLNQITGNIPVQLFSGLENLAYLNMTENMFEGIIPEEIKNLSKLKHLRLGINKLNGTIPEEIGLLSNLELLELHETSFQGPIPSSIGNLHALQRLNLANAGLNSSIPEEIGFCTNLTYIEFSTNSLTGSLPLSMASLTKIRELGISDNQLSGEIHPALLSNWPELISLQLQNNSLSGMLPAEIGSLQNLNLLYLFQNHISGPLPQEIGNLSNLHDLQLSNNFLNGSIPVTIRNLYKLTKLRLADNQLTGTLPPEIGDMEILEELDLSANKLQGILPSSITRLKNISLLYLTSNNFTGGIPEDFSPSLLRNVSFASNNFSGKLPSGICKGGNLIYLAANENKLVGQIPESLRNCTGLNRVRLEKNLLEGDITNAFGIYPSLDYIDLGDNMLSGVLSTDWGQCKNLSDSRISGNMISGNIPPEFGKLTSLGNLDLSSNDLMGRIPVDLFSSYSTLLKLNLSNNQISGQVPTQIGRLARLMYLDLSANNLSGPIPKELGNCQALIFLKLSMNKLRGDVPHELGNLVALQPLLDLSQNTFSGEITPQLGKLTSLEVLNLSHNQFSGTMPSTLEDLVSLRFVDISYNKLEGPLPDNKAFRQASTMELAGNAGLCGERAQGLGACSGDASSKNHKKSKNWKLIIAIVIPLAASVVLLIFVGLFIFQRHSTFDRGGKNKELGEKNSFFVWNYRKRIEFEDLINATDNFSDKYCIGKGGQGNVYKAVLPTGDVFAVKHLHQAEELKVPEYQIKNFLSEIHALSEIRHRNIVKICGFSYLDGSMFFIYEYVERGSLRNLLQEEEEAKLLNWDKRLKIIKGLAHALSYLHHDCTPTIVHRDISGNNVLLDTDFEPKISDFGVARLLRDGESNWTVPVGTLGYIAPELAFTMKVTEKCDIYSFGIVALEVLMGRHPQEHLLQLQSEGSDLLLADVLDKRLAPPTGPIVQDLVLAVSFAVTCIDENPMSRPSMHQVSSELSAGASRPLPASFQTITMQNLQDMF</sequence>
<organism evidence="26 27">
    <name type="scientific">Quillaja saponaria</name>
    <name type="common">Soap bark tree</name>
    <dbReference type="NCBI Taxonomy" id="32244"/>
    <lineage>
        <taxon>Eukaryota</taxon>
        <taxon>Viridiplantae</taxon>
        <taxon>Streptophyta</taxon>
        <taxon>Embryophyta</taxon>
        <taxon>Tracheophyta</taxon>
        <taxon>Spermatophyta</taxon>
        <taxon>Magnoliopsida</taxon>
        <taxon>eudicotyledons</taxon>
        <taxon>Gunneridae</taxon>
        <taxon>Pentapetalae</taxon>
        <taxon>rosids</taxon>
        <taxon>fabids</taxon>
        <taxon>Fabales</taxon>
        <taxon>Quillajaceae</taxon>
        <taxon>Quillaja</taxon>
    </lineage>
</organism>
<evidence type="ECO:0000256" key="6">
    <source>
        <dbReference type="ARBA" id="ARBA00022527"/>
    </source>
</evidence>
<dbReference type="PANTHER" id="PTHR48053:SF145">
    <property type="entry name" value="PROTEIN KINASE DOMAIN-CONTAINING PROTEIN"/>
    <property type="match status" value="1"/>
</dbReference>
<keyword evidence="9" id="KW-0808">Transferase</keyword>
<dbReference type="Gene3D" id="3.30.200.20">
    <property type="entry name" value="Phosphorylase Kinase, domain 1"/>
    <property type="match status" value="1"/>
</dbReference>
<keyword evidence="6" id="KW-0723">Serine/threonine-protein kinase</keyword>
<evidence type="ECO:0000256" key="13">
    <source>
        <dbReference type="ARBA" id="ARBA00022741"/>
    </source>
</evidence>
<dbReference type="Gene3D" id="3.80.10.10">
    <property type="entry name" value="Ribonuclease Inhibitor"/>
    <property type="match status" value="6"/>
</dbReference>
<dbReference type="FunFam" id="3.30.200.20:FF:000309">
    <property type="entry name" value="Leucine-rich repeat receptor protein kinase MSP1"/>
    <property type="match status" value="1"/>
</dbReference>
<evidence type="ECO:0000259" key="25">
    <source>
        <dbReference type="PROSITE" id="PS50011"/>
    </source>
</evidence>
<evidence type="ECO:0000313" key="27">
    <source>
        <dbReference type="Proteomes" id="UP001163823"/>
    </source>
</evidence>
<evidence type="ECO:0000256" key="21">
    <source>
        <dbReference type="ARBA" id="ARBA00047899"/>
    </source>
</evidence>
<keyword evidence="11 24" id="KW-0732">Signal</keyword>
<keyword evidence="18 26" id="KW-0675">Receptor</keyword>
<keyword evidence="27" id="KW-1185">Reference proteome</keyword>
<dbReference type="AlphaFoldDB" id="A0AAD7VIQ3"/>
<dbReference type="FunFam" id="1.10.510.10:FF:000479">
    <property type="entry name" value="Leucine-rich repeat receptor-like protein kinase"/>
    <property type="match status" value="1"/>
</dbReference>
<keyword evidence="12" id="KW-0677">Repeat</keyword>
<evidence type="ECO:0000256" key="18">
    <source>
        <dbReference type="ARBA" id="ARBA00023170"/>
    </source>
</evidence>
<dbReference type="Pfam" id="PF23598">
    <property type="entry name" value="LRR_14"/>
    <property type="match status" value="2"/>
</dbReference>
<evidence type="ECO:0000313" key="26">
    <source>
        <dbReference type="EMBL" id="KAJ7977198.1"/>
    </source>
</evidence>
<dbReference type="GO" id="GO:0005524">
    <property type="term" value="F:ATP binding"/>
    <property type="evidence" value="ECO:0007669"/>
    <property type="project" value="UniProtKB-KW"/>
</dbReference>
<evidence type="ECO:0000256" key="15">
    <source>
        <dbReference type="ARBA" id="ARBA00022840"/>
    </source>
</evidence>
<keyword evidence="14 26" id="KW-0418">Kinase</keyword>
<comment type="subcellular location">
    <subcellularLocation>
        <location evidence="1">Membrane</location>
        <topology evidence="1">Peripheral membrane protein</topology>
    </subcellularLocation>
    <subcellularLocation>
        <location evidence="3">Membrane</location>
        <topology evidence="3">Single-pass type I membrane protein</topology>
    </subcellularLocation>
    <subcellularLocation>
        <location evidence="2">Secreted</location>
        <location evidence="2">Cell wall</location>
    </subcellularLocation>
</comment>
<comment type="catalytic activity">
    <reaction evidence="21">
        <text>L-threonyl-[protein] + ATP = O-phospho-L-threonyl-[protein] + ADP + H(+)</text>
        <dbReference type="Rhea" id="RHEA:46608"/>
        <dbReference type="Rhea" id="RHEA-COMP:11060"/>
        <dbReference type="Rhea" id="RHEA-COMP:11605"/>
        <dbReference type="ChEBI" id="CHEBI:15378"/>
        <dbReference type="ChEBI" id="CHEBI:30013"/>
        <dbReference type="ChEBI" id="CHEBI:30616"/>
        <dbReference type="ChEBI" id="CHEBI:61977"/>
        <dbReference type="ChEBI" id="CHEBI:456216"/>
        <dbReference type="EC" id="2.7.11.1"/>
    </reaction>
</comment>
<evidence type="ECO:0000256" key="24">
    <source>
        <dbReference type="SAM" id="SignalP"/>
    </source>
</evidence>
<evidence type="ECO:0000256" key="11">
    <source>
        <dbReference type="ARBA" id="ARBA00022729"/>
    </source>
</evidence>
<evidence type="ECO:0000256" key="2">
    <source>
        <dbReference type="ARBA" id="ARBA00004191"/>
    </source>
</evidence>
<evidence type="ECO:0000256" key="19">
    <source>
        <dbReference type="ARBA" id="ARBA00023180"/>
    </source>
</evidence>
<keyword evidence="15" id="KW-0067">ATP-binding</keyword>
<comment type="similarity">
    <text evidence="20">Belongs to the polygalacturonase-inhibiting protein family.</text>
</comment>
<protein>
    <recommendedName>
        <fullName evidence="4">non-specific serine/threonine protein kinase</fullName>
        <ecNumber evidence="4">2.7.11.1</ecNumber>
    </recommendedName>
</protein>